<evidence type="ECO:0000256" key="8">
    <source>
        <dbReference type="ARBA" id="ARBA00022691"/>
    </source>
</evidence>
<dbReference type="InterPro" id="IPR048641">
    <property type="entry name" value="RlmN_N"/>
</dbReference>
<evidence type="ECO:0000256" key="9">
    <source>
        <dbReference type="ARBA" id="ARBA00022694"/>
    </source>
</evidence>
<dbReference type="SUPFAM" id="SSF102114">
    <property type="entry name" value="Radical SAM enzymes"/>
    <property type="match status" value="1"/>
</dbReference>
<keyword evidence="12" id="KW-0411">Iron-sulfur</keyword>
<dbReference type="GO" id="GO:0030488">
    <property type="term" value="P:tRNA methylation"/>
    <property type="evidence" value="ECO:0007669"/>
    <property type="project" value="InterPro"/>
</dbReference>
<dbReference type="PROSITE" id="PS51918">
    <property type="entry name" value="RADICAL_SAM"/>
    <property type="match status" value="1"/>
</dbReference>
<reference evidence="14" key="1">
    <citation type="submission" date="2022-07" db="EMBL/GenBank/DDBJ databases">
        <title>Phylogenomic reconstructions and comparative analyses of Kickxellomycotina fungi.</title>
        <authorList>
            <person name="Reynolds N.K."/>
            <person name="Stajich J.E."/>
            <person name="Barry K."/>
            <person name="Grigoriev I.V."/>
            <person name="Crous P."/>
            <person name="Smith M.E."/>
        </authorList>
    </citation>
    <scope>NUCLEOTIDE SEQUENCE</scope>
    <source>
        <strain evidence="14">RSA 476</strain>
    </source>
</reference>
<dbReference type="GO" id="GO:0046872">
    <property type="term" value="F:metal ion binding"/>
    <property type="evidence" value="ECO:0007669"/>
    <property type="project" value="UniProtKB-KW"/>
</dbReference>
<organism evidence="14 15">
    <name type="scientific">Coemansia aciculifera</name>
    <dbReference type="NCBI Taxonomy" id="417176"/>
    <lineage>
        <taxon>Eukaryota</taxon>
        <taxon>Fungi</taxon>
        <taxon>Fungi incertae sedis</taxon>
        <taxon>Zoopagomycota</taxon>
        <taxon>Kickxellomycotina</taxon>
        <taxon>Kickxellomycetes</taxon>
        <taxon>Kickxellales</taxon>
        <taxon>Kickxellaceae</taxon>
        <taxon>Coemansia</taxon>
    </lineage>
</organism>
<dbReference type="AlphaFoldDB" id="A0A9W8IM47"/>
<evidence type="ECO:0000256" key="3">
    <source>
        <dbReference type="ARBA" id="ARBA00022485"/>
    </source>
</evidence>
<dbReference type="Gene3D" id="1.10.3210.10">
    <property type="entry name" value="Hypothetical protein af1432"/>
    <property type="match status" value="1"/>
</dbReference>
<comment type="caution">
    <text evidence="14">The sequence shown here is derived from an EMBL/GenBank/DDBJ whole genome shotgun (WGS) entry which is preliminary data.</text>
</comment>
<keyword evidence="4" id="KW-0963">Cytoplasm</keyword>
<dbReference type="HAMAP" id="MF_01849">
    <property type="entry name" value="RNA_methyltr_RlmN"/>
    <property type="match status" value="1"/>
</dbReference>
<gene>
    <name evidence="14" type="ORF">GGH94_003458</name>
</gene>
<dbReference type="GO" id="GO:0008173">
    <property type="term" value="F:RNA methyltransferase activity"/>
    <property type="evidence" value="ECO:0007669"/>
    <property type="project" value="InterPro"/>
</dbReference>
<evidence type="ECO:0000256" key="10">
    <source>
        <dbReference type="ARBA" id="ARBA00022723"/>
    </source>
</evidence>
<keyword evidence="9" id="KW-0819">tRNA processing</keyword>
<evidence type="ECO:0000256" key="5">
    <source>
        <dbReference type="ARBA" id="ARBA00022552"/>
    </source>
</evidence>
<dbReference type="Gene3D" id="3.20.20.70">
    <property type="entry name" value="Aldolase class I"/>
    <property type="match status" value="1"/>
</dbReference>
<dbReference type="InterPro" id="IPR027492">
    <property type="entry name" value="RNA_MTrfase_RlmN"/>
</dbReference>
<keyword evidence="11" id="KW-0408">Iron</keyword>
<evidence type="ECO:0000256" key="1">
    <source>
        <dbReference type="ARBA" id="ARBA00001966"/>
    </source>
</evidence>
<keyword evidence="15" id="KW-1185">Reference proteome</keyword>
<dbReference type="InterPro" id="IPR004383">
    <property type="entry name" value="rRNA_lsu_MTrfase_RlmN/Cfr"/>
</dbReference>
<dbReference type="PANTHER" id="PTHR30544">
    <property type="entry name" value="23S RRNA METHYLTRANSFERASE"/>
    <property type="match status" value="1"/>
</dbReference>
<dbReference type="Pfam" id="PF21016">
    <property type="entry name" value="RlmN_N"/>
    <property type="match status" value="1"/>
</dbReference>
<dbReference type="InterPro" id="IPR007197">
    <property type="entry name" value="rSAM"/>
</dbReference>
<evidence type="ECO:0000256" key="12">
    <source>
        <dbReference type="ARBA" id="ARBA00023014"/>
    </source>
</evidence>
<keyword evidence="8" id="KW-0949">S-adenosyl-L-methionine</keyword>
<keyword evidence="7" id="KW-0808">Transferase</keyword>
<dbReference type="Proteomes" id="UP001140074">
    <property type="component" value="Unassembled WGS sequence"/>
</dbReference>
<evidence type="ECO:0000256" key="7">
    <source>
        <dbReference type="ARBA" id="ARBA00022679"/>
    </source>
</evidence>
<dbReference type="NCBIfam" id="TIGR00048">
    <property type="entry name" value="rRNA_mod_RlmN"/>
    <property type="match status" value="1"/>
</dbReference>
<evidence type="ECO:0000313" key="14">
    <source>
        <dbReference type="EMBL" id="KAJ2863644.1"/>
    </source>
</evidence>
<dbReference type="GO" id="GO:0005737">
    <property type="term" value="C:cytoplasm"/>
    <property type="evidence" value="ECO:0007669"/>
    <property type="project" value="UniProtKB-SubCell"/>
</dbReference>
<feature type="domain" description="Radical SAM core" evidence="13">
    <location>
        <begin position="261"/>
        <end position="499"/>
    </location>
</feature>
<dbReference type="InterPro" id="IPR058240">
    <property type="entry name" value="rSAM_sf"/>
</dbReference>
<dbReference type="CDD" id="cd01335">
    <property type="entry name" value="Radical_SAM"/>
    <property type="match status" value="1"/>
</dbReference>
<dbReference type="SFLD" id="SFLDG01062">
    <property type="entry name" value="methyltransferase_(Class_A)"/>
    <property type="match status" value="1"/>
</dbReference>
<dbReference type="SFLD" id="SFLDS00029">
    <property type="entry name" value="Radical_SAM"/>
    <property type="match status" value="1"/>
</dbReference>
<keyword evidence="3" id="KW-0004">4Fe-4S</keyword>
<dbReference type="PANTHER" id="PTHR30544:SF5">
    <property type="entry name" value="RADICAL SAM CORE DOMAIN-CONTAINING PROTEIN"/>
    <property type="match status" value="1"/>
</dbReference>
<keyword evidence="5" id="KW-0698">rRNA processing</keyword>
<evidence type="ECO:0000256" key="11">
    <source>
        <dbReference type="ARBA" id="ARBA00023004"/>
    </source>
</evidence>
<keyword evidence="6" id="KW-0489">Methyltransferase</keyword>
<evidence type="ECO:0000259" key="13">
    <source>
        <dbReference type="PROSITE" id="PS51918"/>
    </source>
</evidence>
<evidence type="ECO:0000313" key="15">
    <source>
        <dbReference type="Proteomes" id="UP001140074"/>
    </source>
</evidence>
<comment type="cofactor">
    <cofactor evidence="1">
        <name>[4Fe-4S] cluster</name>
        <dbReference type="ChEBI" id="CHEBI:49883"/>
    </cofactor>
</comment>
<dbReference type="GO" id="GO:0070475">
    <property type="term" value="P:rRNA base methylation"/>
    <property type="evidence" value="ECO:0007669"/>
    <property type="project" value="InterPro"/>
</dbReference>
<sequence>MSATKTPEQRVSMVFYYLRLSARNDNINDHTPSSNQALRVAQRAKNEGADDETIVAALLQEIGHFCPPPEEWSDNPGKTQASYQLYDAATNYTSVDYGRLGADYLRMLRFSNKTCELVESRTLAKRYLMSVDFSYLNYLKKSIGDHLAFYTAAPVASDAGAEARSNLFGKSKSDIVKIAEEMNQPAFRGKQIYEWIYSKGATLFQDMANLPNSLQEQLERTYCVDYGQILQNQLSVDGTRKMLIQFKNDSRAAVEAVFIPEEHRGTLCVSSQVGCSLSCTFCHTGTQSLYRNLTAAEITGQYMIAAWIAKDLPRRVNQRPNVSNIVFMGQGEPLYNFRNVSAAIKLMTDPDGAGVAPWRITISTSGVAPLIPRIAAELRVGLAISLHAADNDLRTEIMPINKTYPLPLLMNSCAEFARIAGPQNRRITFEYVMLDGVNDSDRHAKQLVDLIHGLPAHVNLIPFNPWPGSAYRSSSAARVAAFCGLVRNSGVHASVRTPRGDDILAACGQLKSVHDKAVDA</sequence>
<accession>A0A9W8IM47</accession>
<keyword evidence="10" id="KW-0479">Metal-binding</keyword>
<evidence type="ECO:0000256" key="2">
    <source>
        <dbReference type="ARBA" id="ARBA00004496"/>
    </source>
</evidence>
<protein>
    <recommendedName>
        <fullName evidence="13">Radical SAM core domain-containing protein</fullName>
    </recommendedName>
</protein>
<evidence type="ECO:0000256" key="6">
    <source>
        <dbReference type="ARBA" id="ARBA00022603"/>
    </source>
</evidence>
<proteinExistence type="inferred from homology"/>
<dbReference type="EMBL" id="JANBUY010000115">
    <property type="protein sequence ID" value="KAJ2863644.1"/>
    <property type="molecule type" value="Genomic_DNA"/>
</dbReference>
<dbReference type="Pfam" id="PF04055">
    <property type="entry name" value="Radical_SAM"/>
    <property type="match status" value="1"/>
</dbReference>
<dbReference type="GO" id="GO:0051539">
    <property type="term" value="F:4 iron, 4 sulfur cluster binding"/>
    <property type="evidence" value="ECO:0007669"/>
    <property type="project" value="UniProtKB-KW"/>
</dbReference>
<dbReference type="InterPro" id="IPR013785">
    <property type="entry name" value="Aldolase_TIM"/>
</dbReference>
<comment type="subcellular location">
    <subcellularLocation>
        <location evidence="2">Cytoplasm</location>
    </subcellularLocation>
</comment>
<evidence type="ECO:0000256" key="4">
    <source>
        <dbReference type="ARBA" id="ARBA00022490"/>
    </source>
</evidence>
<dbReference type="SFLD" id="SFLDF00275">
    <property type="entry name" value="adenosine_C2_methyltransferase"/>
    <property type="match status" value="1"/>
</dbReference>
<name>A0A9W8IM47_9FUNG</name>
<dbReference type="InterPro" id="IPR040072">
    <property type="entry name" value="Methyltransferase_A"/>
</dbReference>